<feature type="domain" description="Peptidase M16 N-terminal" evidence="1">
    <location>
        <begin position="56"/>
        <end position="177"/>
    </location>
</feature>
<accession>A0A267MIR2</accession>
<evidence type="ECO:0000313" key="4">
    <source>
        <dbReference type="Proteomes" id="UP000216024"/>
    </source>
</evidence>
<dbReference type="Gene3D" id="3.30.830.10">
    <property type="entry name" value="Metalloenzyme, LuxS/M16 peptidase-like"/>
    <property type="match status" value="2"/>
</dbReference>
<dbReference type="InterPro" id="IPR050361">
    <property type="entry name" value="MPP/UQCRC_Complex"/>
</dbReference>
<organism evidence="3 4">
    <name type="scientific">Anaeromicrobium sediminis</name>
    <dbReference type="NCBI Taxonomy" id="1478221"/>
    <lineage>
        <taxon>Bacteria</taxon>
        <taxon>Bacillati</taxon>
        <taxon>Bacillota</taxon>
        <taxon>Clostridia</taxon>
        <taxon>Peptostreptococcales</taxon>
        <taxon>Thermotaleaceae</taxon>
        <taxon>Anaeromicrobium</taxon>
    </lineage>
</organism>
<feature type="domain" description="Peptidase M16 C-terminal" evidence="2">
    <location>
        <begin position="183"/>
        <end position="363"/>
    </location>
</feature>
<protein>
    <submittedName>
        <fullName evidence="3">Peptidase M16</fullName>
    </submittedName>
</protein>
<dbReference type="EMBL" id="NIBG01000011">
    <property type="protein sequence ID" value="PAB58818.1"/>
    <property type="molecule type" value="Genomic_DNA"/>
</dbReference>
<gene>
    <name evidence="3" type="ORF">CCE28_13050</name>
</gene>
<dbReference type="InterPro" id="IPR011249">
    <property type="entry name" value="Metalloenz_LuxS/M16"/>
</dbReference>
<dbReference type="Pfam" id="PF05193">
    <property type="entry name" value="Peptidase_M16_C"/>
    <property type="match status" value="1"/>
</dbReference>
<dbReference type="PANTHER" id="PTHR11851">
    <property type="entry name" value="METALLOPROTEASE"/>
    <property type="match status" value="1"/>
</dbReference>
<evidence type="ECO:0000259" key="2">
    <source>
        <dbReference type="Pfam" id="PF05193"/>
    </source>
</evidence>
<dbReference type="AlphaFoldDB" id="A0A267MIR2"/>
<dbReference type="InterPro" id="IPR011765">
    <property type="entry name" value="Pept_M16_N"/>
</dbReference>
<dbReference type="GO" id="GO:0046872">
    <property type="term" value="F:metal ion binding"/>
    <property type="evidence" value="ECO:0007669"/>
    <property type="project" value="InterPro"/>
</dbReference>
<dbReference type="Proteomes" id="UP000216024">
    <property type="component" value="Unassembled WGS sequence"/>
</dbReference>
<evidence type="ECO:0000313" key="3">
    <source>
        <dbReference type="EMBL" id="PAB58818.1"/>
    </source>
</evidence>
<reference evidence="3 4" key="1">
    <citation type="submission" date="2017-06" db="EMBL/GenBank/DDBJ databases">
        <title>Draft genome sequence of anaerobic fermentative bacterium Anaeromicrobium sediminis DY2726D isolated from West Pacific Ocean sediments.</title>
        <authorList>
            <person name="Zeng X."/>
        </authorList>
    </citation>
    <scope>NUCLEOTIDE SEQUENCE [LARGE SCALE GENOMIC DNA]</scope>
    <source>
        <strain evidence="3 4">DY2726D</strain>
    </source>
</reference>
<dbReference type="NCBIfam" id="NF047421">
    <property type="entry name" value="YfmH_fam"/>
    <property type="match status" value="1"/>
</dbReference>
<sequence>MENKIIQSSILKESMSYKKLDCGLEVYYMPKTGYSKQYAIFATKYGSNDSKFIIPGESEETHVPDGIAHFLEHKLFEEKEGSIFDKFSELGSSVNAYTNFTSTCYLFSCTDRFYENLELLMNFVQNPYFTDENVEKEKGIISQEIRMYDDNSGWKVFFNALRAMYHNHPVKIDIAGTVESITKITKEDLYKCYNTFYNLNNMVVFVVGDLEEEKVFKTIEDNLKEEHTLGEIKRIYPNEPNSVVKKIVEEKLDVSIPLFNVCFKDSRVGTDGKELLKKEISTKILLDMLFGKSSELYSKLYEEGLINDSFEADYTGDIDYGHSMVGGESKDPKLVKDKIMEHVEKIKKEGLCEKSFERVKKKLLGKHLSSYNSVDNIATTFIAYKFKNMNIFDYVEVLDGIDFNHVNERFKDHIKEETSALSIVSPK</sequence>
<dbReference type="SUPFAM" id="SSF63411">
    <property type="entry name" value="LuxS/MPP-like metallohydrolase"/>
    <property type="match status" value="2"/>
</dbReference>
<dbReference type="Pfam" id="PF00675">
    <property type="entry name" value="Peptidase_M16"/>
    <property type="match status" value="1"/>
</dbReference>
<comment type="caution">
    <text evidence="3">The sequence shown here is derived from an EMBL/GenBank/DDBJ whole genome shotgun (WGS) entry which is preliminary data.</text>
</comment>
<keyword evidence="4" id="KW-1185">Reference proteome</keyword>
<dbReference type="RefSeq" id="WP_095134172.1">
    <property type="nucleotide sequence ID" value="NZ_NIBG01000011.1"/>
</dbReference>
<proteinExistence type="predicted"/>
<evidence type="ECO:0000259" key="1">
    <source>
        <dbReference type="Pfam" id="PF00675"/>
    </source>
</evidence>
<name>A0A267MIR2_9FIRM</name>
<dbReference type="OrthoDB" id="9811314at2"/>
<dbReference type="InterPro" id="IPR007863">
    <property type="entry name" value="Peptidase_M16_C"/>
</dbReference>
<dbReference type="PANTHER" id="PTHR11851:SF134">
    <property type="entry name" value="ZINC-DEPENDENT PROTEASE"/>
    <property type="match status" value="1"/>
</dbReference>